<feature type="compositionally biased region" description="Basic and acidic residues" evidence="1">
    <location>
        <begin position="76"/>
        <end position="94"/>
    </location>
</feature>
<feature type="region of interest" description="Disordered" evidence="1">
    <location>
        <begin position="41"/>
        <end position="104"/>
    </location>
</feature>
<dbReference type="Proteomes" id="UP000007148">
    <property type="component" value="Unassembled WGS sequence"/>
</dbReference>
<dbReference type="OrthoDB" id="2368680at2759"/>
<dbReference type="InParanoid" id="G4U2Y6"/>
<gene>
    <name evidence="3" type="ORF">PIIN_00717</name>
</gene>
<feature type="domain" description="Rho termination factor-like N-terminal" evidence="2">
    <location>
        <begin position="8"/>
        <end position="38"/>
    </location>
</feature>
<evidence type="ECO:0000313" key="3">
    <source>
        <dbReference type="EMBL" id="CCA78005.1"/>
    </source>
</evidence>
<evidence type="ECO:0000313" key="4">
    <source>
        <dbReference type="Proteomes" id="UP000007148"/>
    </source>
</evidence>
<sequence>MSTEEKNLTVMTVAQLMALCREHKLTGYSKLKKGALVSKLQDHYRSTNSSQSTALIHPSVEPQPTPSVVRKPKAKKVPEAGQPKKDKGESNEPPRKKKDKPLKGIEATIAGPSKMNSTAVNANIAPPFERLDVRKLASNTIPTRNTVSMPPPTSLPNNPLNLALKVTRAVELLPINQLSKLHI</sequence>
<protein>
    <recommendedName>
        <fullName evidence="2">Rho termination factor-like N-terminal domain-containing protein</fullName>
    </recommendedName>
</protein>
<accession>G4U2Y6</accession>
<dbReference type="GO" id="GO:0006353">
    <property type="term" value="P:DNA-templated transcription termination"/>
    <property type="evidence" value="ECO:0007669"/>
    <property type="project" value="InterPro"/>
</dbReference>
<evidence type="ECO:0000259" key="2">
    <source>
        <dbReference type="Pfam" id="PF07498"/>
    </source>
</evidence>
<dbReference type="HOGENOM" id="CLU_1475710_0_0_1"/>
<reference evidence="3 4" key="1">
    <citation type="journal article" date="2011" name="PLoS Pathog.">
        <title>Endophytic Life Strategies Decoded by Genome and Transcriptome Analyses of the Mutualistic Root Symbiont Piriformospora indica.</title>
        <authorList>
            <person name="Zuccaro A."/>
            <person name="Lahrmann U."/>
            <person name="Guldener U."/>
            <person name="Langen G."/>
            <person name="Pfiffi S."/>
            <person name="Biedenkopf D."/>
            <person name="Wong P."/>
            <person name="Samans B."/>
            <person name="Grimm C."/>
            <person name="Basiewicz M."/>
            <person name="Murat C."/>
            <person name="Martin F."/>
            <person name="Kogel K.H."/>
        </authorList>
    </citation>
    <scope>NUCLEOTIDE SEQUENCE [LARGE SCALE GENOMIC DNA]</scope>
    <source>
        <strain evidence="3 4">DSM 11827</strain>
    </source>
</reference>
<name>G4U2Y6_SERID</name>
<dbReference type="InterPro" id="IPR011112">
    <property type="entry name" value="Rho-like_N"/>
</dbReference>
<comment type="caution">
    <text evidence="3">The sequence shown here is derived from an EMBL/GenBank/DDBJ whole genome shotgun (WGS) entry which is preliminary data.</text>
</comment>
<dbReference type="AlphaFoldDB" id="G4U2Y6"/>
<keyword evidence="4" id="KW-1185">Reference proteome</keyword>
<evidence type="ECO:0000256" key="1">
    <source>
        <dbReference type="SAM" id="MobiDB-lite"/>
    </source>
</evidence>
<dbReference type="EMBL" id="CAFZ01001878">
    <property type="protein sequence ID" value="CCA78005.1"/>
    <property type="molecule type" value="Genomic_DNA"/>
</dbReference>
<organism evidence="3 4">
    <name type="scientific">Serendipita indica (strain DSM 11827)</name>
    <name type="common">Root endophyte fungus</name>
    <name type="synonym">Piriformospora indica</name>
    <dbReference type="NCBI Taxonomy" id="1109443"/>
    <lineage>
        <taxon>Eukaryota</taxon>
        <taxon>Fungi</taxon>
        <taxon>Dikarya</taxon>
        <taxon>Basidiomycota</taxon>
        <taxon>Agaricomycotina</taxon>
        <taxon>Agaricomycetes</taxon>
        <taxon>Sebacinales</taxon>
        <taxon>Serendipitaceae</taxon>
        <taxon>Serendipita</taxon>
    </lineage>
</organism>
<dbReference type="Pfam" id="PF07498">
    <property type="entry name" value="Rho_N"/>
    <property type="match status" value="1"/>
</dbReference>
<proteinExistence type="predicted"/>